<dbReference type="RefSeq" id="WP_145359304.1">
    <property type="nucleotide sequence ID" value="NZ_CP036265.1"/>
</dbReference>
<dbReference type="EMBL" id="CP036265">
    <property type="protein sequence ID" value="QDT16483.1"/>
    <property type="molecule type" value="Genomic_DNA"/>
</dbReference>
<dbReference type="Proteomes" id="UP000318741">
    <property type="component" value="Chromosome"/>
</dbReference>
<organism evidence="2 3">
    <name type="scientific">Alienimonas californiensis</name>
    <dbReference type="NCBI Taxonomy" id="2527989"/>
    <lineage>
        <taxon>Bacteria</taxon>
        <taxon>Pseudomonadati</taxon>
        <taxon>Planctomycetota</taxon>
        <taxon>Planctomycetia</taxon>
        <taxon>Planctomycetales</taxon>
        <taxon>Planctomycetaceae</taxon>
        <taxon>Alienimonas</taxon>
    </lineage>
</organism>
<proteinExistence type="predicted"/>
<sequence length="380" mass="42932">MPLYRIADDRFADVQPTTLAAAGIRERQDLQRFLKDRPDVLDGETLFLTEEASDWADSARRIDLLGLDRSGRMVVAELKRGDGSHMDLQAVRYAAMVSNMTFDRAVRLYADRRGQGPDDEDEARRGILEFLGWEEPDEEAFAHDVRIVLMSESFDREITTTALWLNERGIDVRCIELKAYVDPSGGTLLDVRQVIPLPSADDFLVREKEKREAVRKERGTPTAEQTRNRRFWACLIEHANAAGQFSDFHEGAKPRSDRTLMRTRCLPVSDAYIGYWFTKTGRNAGAHMGMSIGGNGGSHAVRSARLAARKTEIEATLGSELEHFDQDGAGRTSWIYTPVRGGNLEDESSWDELIPQMTDALDRFRRAVYPHLDALDPPEE</sequence>
<dbReference type="GO" id="GO:0003676">
    <property type="term" value="F:nucleic acid binding"/>
    <property type="evidence" value="ECO:0007669"/>
    <property type="project" value="InterPro"/>
</dbReference>
<accession>A0A517PAT2</accession>
<reference evidence="2 3" key="1">
    <citation type="submission" date="2019-02" db="EMBL/GenBank/DDBJ databases">
        <title>Deep-cultivation of Planctomycetes and their phenomic and genomic characterization uncovers novel biology.</title>
        <authorList>
            <person name="Wiegand S."/>
            <person name="Jogler M."/>
            <person name="Boedeker C."/>
            <person name="Pinto D."/>
            <person name="Vollmers J."/>
            <person name="Rivas-Marin E."/>
            <person name="Kohn T."/>
            <person name="Peeters S.H."/>
            <person name="Heuer A."/>
            <person name="Rast P."/>
            <person name="Oberbeckmann S."/>
            <person name="Bunk B."/>
            <person name="Jeske O."/>
            <person name="Meyerdierks A."/>
            <person name="Storesund J.E."/>
            <person name="Kallscheuer N."/>
            <person name="Luecker S."/>
            <person name="Lage O.M."/>
            <person name="Pohl T."/>
            <person name="Merkel B.J."/>
            <person name="Hornburger P."/>
            <person name="Mueller R.-W."/>
            <person name="Bruemmer F."/>
            <person name="Labrenz M."/>
            <person name="Spormann A.M."/>
            <person name="Op den Camp H."/>
            <person name="Overmann J."/>
            <person name="Amann R."/>
            <person name="Jetten M.S.M."/>
            <person name="Mascher T."/>
            <person name="Medema M.H."/>
            <person name="Devos D.P."/>
            <person name="Kaster A.-K."/>
            <person name="Ovreas L."/>
            <person name="Rohde M."/>
            <person name="Galperin M.Y."/>
            <person name="Jogler C."/>
        </authorList>
    </citation>
    <scope>NUCLEOTIDE SEQUENCE [LARGE SCALE GENOMIC DNA]</scope>
    <source>
        <strain evidence="2 3">CA12</strain>
    </source>
</reference>
<evidence type="ECO:0000313" key="2">
    <source>
        <dbReference type="EMBL" id="QDT16483.1"/>
    </source>
</evidence>
<dbReference type="Pfam" id="PF14088">
    <property type="entry name" value="DUF4268"/>
    <property type="match status" value="1"/>
</dbReference>
<dbReference type="KEGG" id="acaf:CA12_25870"/>
<evidence type="ECO:0000313" key="3">
    <source>
        <dbReference type="Proteomes" id="UP000318741"/>
    </source>
</evidence>
<keyword evidence="3" id="KW-1185">Reference proteome</keyword>
<dbReference type="OrthoDB" id="570199at2"/>
<dbReference type="InterPro" id="IPR011856">
    <property type="entry name" value="tRNA_endonuc-like_dom_sf"/>
</dbReference>
<dbReference type="Gene3D" id="3.40.1350.10">
    <property type="match status" value="1"/>
</dbReference>
<protein>
    <recommendedName>
        <fullName evidence="1">DUF4268 domain-containing protein</fullName>
    </recommendedName>
</protein>
<gene>
    <name evidence="2" type="ORF">CA12_25870</name>
</gene>
<evidence type="ECO:0000259" key="1">
    <source>
        <dbReference type="Pfam" id="PF14088"/>
    </source>
</evidence>
<name>A0A517PAT2_9PLAN</name>
<feature type="domain" description="DUF4268" evidence="1">
    <location>
        <begin position="230"/>
        <end position="371"/>
    </location>
</feature>
<dbReference type="InterPro" id="IPR025364">
    <property type="entry name" value="DUF4268"/>
</dbReference>
<dbReference type="AlphaFoldDB" id="A0A517PAT2"/>